<dbReference type="PANTHER" id="PTHR41237">
    <property type="entry name" value="37S RIBOSOMAL PROTEIN MRP21, MITOCHONDRIAL"/>
    <property type="match status" value="1"/>
</dbReference>
<dbReference type="STRING" id="650164.K5W8C5"/>
<dbReference type="GO" id="GO:1990904">
    <property type="term" value="C:ribonucleoprotein complex"/>
    <property type="evidence" value="ECO:0007669"/>
    <property type="project" value="UniProtKB-KW"/>
</dbReference>
<dbReference type="Pfam" id="PF01165">
    <property type="entry name" value="Ribosomal_S21"/>
    <property type="match status" value="1"/>
</dbReference>
<dbReference type="GO" id="GO:0003735">
    <property type="term" value="F:structural constituent of ribosome"/>
    <property type="evidence" value="ECO:0007669"/>
    <property type="project" value="InterPro"/>
</dbReference>
<sequence length="174" mass="19865">MLATLSHYSQGVLRNLRPAVNAPLVLAGKRTVSTQPPTGTLQLSRLNLRSNPSPAVGEHGSWKPFKEAVKTSAKTPEEIWASREPTVKNLPRPNGPFIGRSWHVNRQTPVSQALGRLRSIIRYNNVAREVRLQARHEKKGYKRRRIESQRWRRSFAHEVRMKVQIVKEIRARGA</sequence>
<name>K5W8C5_PHACS</name>
<dbReference type="InParanoid" id="K5W8C5"/>
<dbReference type="KEGG" id="pco:PHACADRAFT_256044"/>
<dbReference type="GO" id="GO:0006412">
    <property type="term" value="P:translation"/>
    <property type="evidence" value="ECO:0007669"/>
    <property type="project" value="InterPro"/>
</dbReference>
<dbReference type="GO" id="GO:0005840">
    <property type="term" value="C:ribosome"/>
    <property type="evidence" value="ECO:0007669"/>
    <property type="project" value="UniProtKB-KW"/>
</dbReference>
<evidence type="ECO:0000313" key="4">
    <source>
        <dbReference type="EMBL" id="EKM55425.1"/>
    </source>
</evidence>
<dbReference type="Proteomes" id="UP000008370">
    <property type="component" value="Unassembled WGS sequence"/>
</dbReference>
<keyword evidence="5" id="KW-1185">Reference proteome</keyword>
<dbReference type="InterPro" id="IPR001911">
    <property type="entry name" value="Ribosomal_bS21"/>
</dbReference>
<evidence type="ECO:0000256" key="2">
    <source>
        <dbReference type="ARBA" id="ARBA00022980"/>
    </source>
</evidence>
<keyword evidence="3" id="KW-0687">Ribonucleoprotein</keyword>
<evidence type="ECO:0000256" key="1">
    <source>
        <dbReference type="ARBA" id="ARBA00006640"/>
    </source>
</evidence>
<dbReference type="InterPro" id="IPR052837">
    <property type="entry name" value="Mitoribosomal_bS21"/>
</dbReference>
<organism evidence="4 5">
    <name type="scientific">Phanerochaete carnosa (strain HHB-10118-sp)</name>
    <name type="common">White-rot fungus</name>
    <name type="synonym">Peniophora carnosa</name>
    <dbReference type="NCBI Taxonomy" id="650164"/>
    <lineage>
        <taxon>Eukaryota</taxon>
        <taxon>Fungi</taxon>
        <taxon>Dikarya</taxon>
        <taxon>Basidiomycota</taxon>
        <taxon>Agaricomycotina</taxon>
        <taxon>Agaricomycetes</taxon>
        <taxon>Polyporales</taxon>
        <taxon>Phanerochaetaceae</taxon>
        <taxon>Phanerochaete</taxon>
    </lineage>
</organism>
<dbReference type="EMBL" id="JH930472">
    <property type="protein sequence ID" value="EKM55425.1"/>
    <property type="molecule type" value="Genomic_DNA"/>
</dbReference>
<dbReference type="RefSeq" id="XP_007395750.1">
    <property type="nucleotide sequence ID" value="XM_007395688.1"/>
</dbReference>
<dbReference type="OrthoDB" id="2501249at2759"/>
<comment type="similarity">
    <text evidence="1">Belongs to the bacterial ribosomal protein bS21 family.</text>
</comment>
<proteinExistence type="inferred from homology"/>
<dbReference type="AlphaFoldDB" id="K5W8C5"/>
<dbReference type="HOGENOM" id="CLU_1540606_0_0_1"/>
<evidence type="ECO:0000313" key="5">
    <source>
        <dbReference type="Proteomes" id="UP000008370"/>
    </source>
</evidence>
<dbReference type="GeneID" id="18916467"/>
<evidence type="ECO:0000256" key="3">
    <source>
        <dbReference type="ARBA" id="ARBA00023274"/>
    </source>
</evidence>
<reference evidence="4 5" key="1">
    <citation type="journal article" date="2012" name="BMC Genomics">
        <title>Comparative genomics of the white-rot fungi, Phanerochaete carnosa and P. chrysosporium, to elucidate the genetic basis of the distinct wood types they colonize.</title>
        <authorList>
            <person name="Suzuki H."/>
            <person name="MacDonald J."/>
            <person name="Syed K."/>
            <person name="Salamov A."/>
            <person name="Hori C."/>
            <person name="Aerts A."/>
            <person name="Henrissat B."/>
            <person name="Wiebenga A."/>
            <person name="vanKuyk P.A."/>
            <person name="Barry K."/>
            <person name="Lindquist E."/>
            <person name="LaButti K."/>
            <person name="Lapidus A."/>
            <person name="Lucas S."/>
            <person name="Coutinho P."/>
            <person name="Gong Y."/>
            <person name="Samejima M."/>
            <person name="Mahadevan R."/>
            <person name="Abou-Zaid M."/>
            <person name="de Vries R.P."/>
            <person name="Igarashi K."/>
            <person name="Yadav J.S."/>
            <person name="Grigoriev I.V."/>
            <person name="Master E.R."/>
        </authorList>
    </citation>
    <scope>NUCLEOTIDE SEQUENCE [LARGE SCALE GENOMIC DNA]</scope>
    <source>
        <strain evidence="4 5">HHB-10118-sp</strain>
    </source>
</reference>
<keyword evidence="2" id="KW-0689">Ribosomal protein</keyword>
<protein>
    <submittedName>
        <fullName evidence="4">Uncharacterized protein</fullName>
    </submittedName>
</protein>
<gene>
    <name evidence="4" type="ORF">PHACADRAFT_256044</name>
</gene>
<dbReference type="PANTHER" id="PTHR41237:SF1">
    <property type="entry name" value="SMALL RIBOSOMAL SUBUNIT PROTEIN BS21M"/>
    <property type="match status" value="1"/>
</dbReference>
<accession>K5W8C5</accession>